<dbReference type="InterPro" id="IPR037009">
    <property type="entry name" value="mRNA_triPase_Cet1_sf"/>
</dbReference>
<comment type="catalytic activity">
    <reaction evidence="7">
        <text>a 5'-end triphospho-ribonucleoside in mRNA + H2O = a 5'-end diphospho-ribonucleoside in mRNA + phosphate + H(+)</text>
        <dbReference type="Rhea" id="RHEA:67004"/>
        <dbReference type="Rhea" id="RHEA-COMP:17164"/>
        <dbReference type="Rhea" id="RHEA-COMP:17165"/>
        <dbReference type="ChEBI" id="CHEBI:15377"/>
        <dbReference type="ChEBI" id="CHEBI:15378"/>
        <dbReference type="ChEBI" id="CHEBI:43474"/>
        <dbReference type="ChEBI" id="CHEBI:167616"/>
        <dbReference type="ChEBI" id="CHEBI:167618"/>
        <dbReference type="EC" id="3.6.1.74"/>
    </reaction>
    <physiologicalReaction direction="left-to-right" evidence="7">
        <dbReference type="Rhea" id="RHEA:67005"/>
    </physiologicalReaction>
</comment>
<evidence type="ECO:0000256" key="2">
    <source>
        <dbReference type="ARBA" id="ARBA00004123"/>
    </source>
</evidence>
<evidence type="ECO:0000313" key="11">
    <source>
        <dbReference type="EMBL" id="RXG45319.1"/>
    </source>
</evidence>
<feature type="compositionally biased region" description="Pro residues" evidence="9">
    <location>
        <begin position="121"/>
        <end position="138"/>
    </location>
</feature>
<dbReference type="PANTHER" id="PTHR28118">
    <property type="entry name" value="POLYNUCLEOTIDE 5'-TRIPHOSPHATASE-RELATED"/>
    <property type="match status" value="1"/>
</dbReference>
<evidence type="ECO:0000313" key="12">
    <source>
        <dbReference type="Proteomes" id="UP000288725"/>
    </source>
</evidence>
<dbReference type="InterPro" id="IPR040343">
    <property type="entry name" value="Cet1/Ctl1"/>
</dbReference>
<keyword evidence="5 8" id="KW-0378">Hydrolase</keyword>
<feature type="compositionally biased region" description="Low complexity" evidence="9">
    <location>
        <begin position="417"/>
        <end position="426"/>
    </location>
</feature>
<dbReference type="GO" id="GO:0006370">
    <property type="term" value="P:7-methylguanosine mRNA capping"/>
    <property type="evidence" value="ECO:0007669"/>
    <property type="project" value="UniProtKB-UniRule"/>
</dbReference>
<dbReference type="GO" id="GO:0004651">
    <property type="term" value="F:polynucleotide 5'-phosphatase activity"/>
    <property type="evidence" value="ECO:0007669"/>
    <property type="project" value="UniProtKB-UniRule"/>
</dbReference>
<feature type="compositionally biased region" description="Low complexity" evidence="9">
    <location>
        <begin position="275"/>
        <end position="295"/>
    </location>
</feature>
<feature type="compositionally biased region" description="Polar residues" evidence="9">
    <location>
        <begin position="164"/>
        <end position="173"/>
    </location>
</feature>
<feature type="region of interest" description="Disordered" evidence="9">
    <location>
        <begin position="538"/>
        <end position="557"/>
    </location>
</feature>
<dbReference type="PANTHER" id="PTHR28118:SF1">
    <property type="entry name" value="POLYNUCLEOTIDE 5'-TRIPHOSPHATASE CTL1-RELATED"/>
    <property type="match status" value="1"/>
</dbReference>
<keyword evidence="6 8" id="KW-0539">Nucleus</keyword>
<feature type="compositionally biased region" description="Basic and acidic residues" evidence="9">
    <location>
        <begin position="464"/>
        <end position="479"/>
    </location>
</feature>
<dbReference type="AlphaFoldDB" id="A0A444RW36"/>
<accession>A0A444RW36</accession>
<evidence type="ECO:0000256" key="9">
    <source>
        <dbReference type="SAM" id="MobiDB-lite"/>
    </source>
</evidence>
<feature type="compositionally biased region" description="Basic and acidic residues" evidence="9">
    <location>
        <begin position="564"/>
        <end position="581"/>
    </location>
</feature>
<feature type="region of interest" description="Disordered" evidence="9">
    <location>
        <begin position="1"/>
        <end position="531"/>
    </location>
</feature>
<comment type="function">
    <text evidence="8">First step of mRNA capping. Converts the 5'-triphosphate end of a nascent mRNA chain into a diphosphate end.</text>
</comment>
<evidence type="ECO:0000256" key="5">
    <source>
        <dbReference type="ARBA" id="ARBA00022801"/>
    </source>
</evidence>
<sequence length="905" mass="99292">MDLRSLMNTNDDGERTEKPAPHGPPKQQQQQQPPPHPHYAQQQQQQQQQQHHPQQHPQQQQPPSAQTPTTPAQGPTAFAFRESAYSHALHSSPGKPSAPQEYSIHGQAGPGPGPNSGSYPPQSPYQTPGPYPNRPPQPTLQTQYSDPRSPGGAPMPGPSPYRHTPSSSVSAPTQGYPFPPSGPAHGSPESTASPVQRHQYPPSTTYPSRDGYSHMSGPPHGATGPPPAHPSGPYAPHQQQPQQQQQQQQQLPQQQQHSMPQTPPIGTSSGHAFIHQRSQSTHSTPTPTSAQSQHQYGHPYPHNSPVATNRPHPAEHNRQPSQPPTPLGPPLSAGQRQSSAAPSYPHPSSPYQQRMSTASSHISQSHATPPPPPPTAIPRAPSSHSAYDPRVNDAHRRSQSNSERERSVSISPKTRMPSLPSSTGGPPSAPPSTIADTEMRPVQPSVASMMDPERERATTPAKRKLADRDLSPREMEKAGTRPPPPGHVNGDRAPPSRSSTRPPTASPQALQKKRARHMTPPVWAQRWDSRENRRLNKANYELQKRGPPSTNGKPPVVVKQEQIKQDLASRHASPEAVRSDSLKGAPVADHNPNNEIVAILGPWEPSITGVKPTDEIAKNVADFLYLNVVANPDSGEIANRGVEFEIEAKLGTLIDKDTNERVEKFVTTACLLHDTGRIAFRSSMTAAQHKGMNQWLNDKVLNTNPQNPDPRVRDRVQVQYKHRREVDKFFEIPSQLQGRLPGCVRARINPKHSVKVRVTYDQKTGEPLAKIVKARVADINLHMPNAPLDCRISINLEAAWDGPIEELEQIAVGHGNKFPDRSKDRLSYTQSHYQVDLTQVTQTVPGPGNTQRVDKEHELEIELAPHVTIDQGQRATSGQPHKYPELIEGFVDNIRILARAAGDFV</sequence>
<name>A0A444RW36_VERDA</name>
<dbReference type="InterPro" id="IPR004206">
    <property type="entry name" value="mRNA_triPase_Cet1"/>
</dbReference>
<dbReference type="Gene3D" id="3.20.100.10">
    <property type="entry name" value="mRNA triphosphatase Cet1-like"/>
    <property type="match status" value="1"/>
</dbReference>
<comment type="similarity">
    <text evidence="3 8">Belongs to the fungal TPase family.</text>
</comment>
<feature type="compositionally biased region" description="Polar residues" evidence="9">
    <location>
        <begin position="1"/>
        <end position="10"/>
    </location>
</feature>
<feature type="compositionally biased region" description="Low complexity" evidence="9">
    <location>
        <begin position="492"/>
        <end position="507"/>
    </location>
</feature>
<protein>
    <recommendedName>
        <fullName evidence="8">mRNA-capping enzyme subunit beta</fullName>
        <ecNumber evidence="8">3.6.1.74</ecNumber>
    </recommendedName>
    <alternativeName>
        <fullName evidence="8">mRNA 5'-phosphatase</fullName>
    </alternativeName>
    <alternativeName>
        <fullName evidence="8">mRNA 5'-triphosphate monophosphatase</fullName>
    </alternativeName>
</protein>
<comment type="subunit">
    <text evidence="8">Heterodimer. The mRNA-capping enzyme is composed of two separate chains alpha and beta, respectively a mRNA guanylyltransferase and an mRNA 5'-triphosphate monophosphatase.</text>
</comment>
<organism evidence="11 12">
    <name type="scientific">Verticillium dahliae</name>
    <name type="common">Verticillium wilt</name>
    <dbReference type="NCBI Taxonomy" id="27337"/>
    <lineage>
        <taxon>Eukaryota</taxon>
        <taxon>Fungi</taxon>
        <taxon>Dikarya</taxon>
        <taxon>Ascomycota</taxon>
        <taxon>Pezizomycotina</taxon>
        <taxon>Sordariomycetes</taxon>
        <taxon>Hypocreomycetidae</taxon>
        <taxon>Glomerellales</taxon>
        <taxon>Plectosphaerellaceae</taxon>
        <taxon>Verticillium</taxon>
    </lineage>
</organism>
<feature type="region of interest" description="Disordered" evidence="9">
    <location>
        <begin position="564"/>
        <end position="590"/>
    </location>
</feature>
<gene>
    <name evidence="11" type="ORF">VDGE_06742</name>
</gene>
<evidence type="ECO:0000259" key="10">
    <source>
        <dbReference type="Pfam" id="PF02940"/>
    </source>
</evidence>
<comment type="caution">
    <text evidence="11">The sequence shown here is derived from an EMBL/GenBank/DDBJ whole genome shotgun (WGS) entry which is preliminary data.</text>
</comment>
<evidence type="ECO:0000256" key="3">
    <source>
        <dbReference type="ARBA" id="ARBA00006345"/>
    </source>
</evidence>
<feature type="compositionally biased region" description="Polar residues" evidence="9">
    <location>
        <begin position="188"/>
        <end position="207"/>
    </location>
</feature>
<feature type="compositionally biased region" description="Polar residues" evidence="9">
    <location>
        <begin position="257"/>
        <end position="270"/>
    </location>
</feature>
<evidence type="ECO:0000256" key="7">
    <source>
        <dbReference type="ARBA" id="ARBA00047740"/>
    </source>
</evidence>
<evidence type="ECO:0000256" key="1">
    <source>
        <dbReference type="ARBA" id="ARBA00001946"/>
    </source>
</evidence>
<dbReference type="SUPFAM" id="SSF55154">
    <property type="entry name" value="CYTH-like phosphatases"/>
    <property type="match status" value="1"/>
</dbReference>
<proteinExistence type="inferred from homology"/>
<dbReference type="GO" id="GO:0031533">
    <property type="term" value="C:mRNA capping enzyme complex"/>
    <property type="evidence" value="ECO:0007669"/>
    <property type="project" value="UniProtKB-UniRule"/>
</dbReference>
<keyword evidence="4 8" id="KW-0507">mRNA processing</keyword>
<dbReference type="GO" id="GO:0140818">
    <property type="term" value="F:mRNA 5'-triphosphate monophosphatase activity"/>
    <property type="evidence" value="ECO:0007669"/>
    <property type="project" value="UniProtKB-EC"/>
</dbReference>
<feature type="compositionally biased region" description="Polar residues" evidence="9">
    <location>
        <begin position="352"/>
        <end position="366"/>
    </location>
</feature>
<comment type="cofactor">
    <cofactor evidence="1 8">
        <name>Mg(2+)</name>
        <dbReference type="ChEBI" id="CHEBI:18420"/>
    </cofactor>
</comment>
<evidence type="ECO:0000256" key="6">
    <source>
        <dbReference type="ARBA" id="ARBA00023242"/>
    </source>
</evidence>
<reference evidence="11 12" key="1">
    <citation type="submission" date="2018-12" db="EMBL/GenBank/DDBJ databases">
        <title>Genome of Verticillium dahliae isolate Getta Getta.</title>
        <authorList>
            <person name="Gardiner D.M."/>
        </authorList>
    </citation>
    <scope>NUCLEOTIDE SEQUENCE [LARGE SCALE GENOMIC DNA]</scope>
    <source>
        <strain evidence="11 12">Getta Getta</strain>
    </source>
</reference>
<dbReference type="Pfam" id="PF02940">
    <property type="entry name" value="mRNA_triPase"/>
    <property type="match status" value="1"/>
</dbReference>
<feature type="compositionally biased region" description="Low complexity" evidence="9">
    <location>
        <begin position="38"/>
        <end position="76"/>
    </location>
</feature>
<dbReference type="EMBL" id="RSDZ01000067">
    <property type="protein sequence ID" value="RXG45319.1"/>
    <property type="molecule type" value="Genomic_DNA"/>
</dbReference>
<dbReference type="CDD" id="cd07470">
    <property type="entry name" value="CYTH-like_mRNA_RTPase"/>
    <property type="match status" value="1"/>
</dbReference>
<dbReference type="EC" id="3.6.1.74" evidence="8"/>
<evidence type="ECO:0000256" key="8">
    <source>
        <dbReference type="RuleBase" id="RU367053"/>
    </source>
</evidence>
<feature type="compositionally biased region" description="Basic and acidic residues" evidence="9">
    <location>
        <begin position="390"/>
        <end position="407"/>
    </location>
</feature>
<evidence type="ECO:0000256" key="4">
    <source>
        <dbReference type="ARBA" id="ARBA00022664"/>
    </source>
</evidence>
<feature type="compositionally biased region" description="Low complexity" evidence="9">
    <location>
        <begin position="231"/>
        <end position="256"/>
    </location>
</feature>
<comment type="subcellular location">
    <subcellularLocation>
        <location evidence="2 8">Nucleus</location>
    </subcellularLocation>
</comment>
<feature type="domain" description="mRNA triphosphatase Cet1-like" evidence="10">
    <location>
        <begin position="614"/>
        <end position="863"/>
    </location>
</feature>
<dbReference type="InterPro" id="IPR033469">
    <property type="entry name" value="CYTH-like_dom_sf"/>
</dbReference>
<keyword evidence="8" id="KW-0506">mRNA capping</keyword>
<dbReference type="Proteomes" id="UP000288725">
    <property type="component" value="Chromosome 8"/>
</dbReference>